<keyword evidence="1" id="KW-0732">Signal</keyword>
<gene>
    <name evidence="2" type="ORF">ABEG18_20680</name>
</gene>
<accession>A0AAU7JD42</accession>
<feature type="chain" id="PRO_5043873750" evidence="1">
    <location>
        <begin position="26"/>
        <end position="337"/>
    </location>
</feature>
<dbReference type="PANTHER" id="PTHR30024:SF2">
    <property type="entry name" value="ABC TRANSPORTER SUBSTRATE-BINDING PROTEIN"/>
    <property type="match status" value="1"/>
</dbReference>
<dbReference type="AlphaFoldDB" id="A0AAU7JD42"/>
<proteinExistence type="predicted"/>
<dbReference type="EMBL" id="CP157484">
    <property type="protein sequence ID" value="XBO38106.1"/>
    <property type="molecule type" value="Genomic_DNA"/>
</dbReference>
<feature type="signal peptide" evidence="1">
    <location>
        <begin position="1"/>
        <end position="25"/>
    </location>
</feature>
<dbReference type="SUPFAM" id="SSF53850">
    <property type="entry name" value="Periplasmic binding protein-like II"/>
    <property type="match status" value="1"/>
</dbReference>
<evidence type="ECO:0000313" key="2">
    <source>
        <dbReference type="EMBL" id="XBO38106.1"/>
    </source>
</evidence>
<evidence type="ECO:0000256" key="1">
    <source>
        <dbReference type="SAM" id="SignalP"/>
    </source>
</evidence>
<dbReference type="RefSeq" id="WP_406854942.1">
    <property type="nucleotide sequence ID" value="NZ_CP157484.1"/>
</dbReference>
<dbReference type="Gene3D" id="3.40.190.10">
    <property type="entry name" value="Periplasmic binding protein-like II"/>
    <property type="match status" value="2"/>
</dbReference>
<protein>
    <submittedName>
        <fullName evidence="2">ABC transporter substrate-binding protein</fullName>
    </submittedName>
</protein>
<dbReference type="PANTHER" id="PTHR30024">
    <property type="entry name" value="ALIPHATIC SULFONATES-BINDING PROTEIN-RELATED"/>
    <property type="match status" value="1"/>
</dbReference>
<reference evidence="2" key="1">
    <citation type="submission" date="2024-05" db="EMBL/GenBank/DDBJ databases">
        <authorList>
            <person name="Kim S."/>
            <person name="Heo J."/>
            <person name="Choi H."/>
            <person name="Choi Y."/>
            <person name="Kwon S.-W."/>
            <person name="Kim Y."/>
        </authorList>
    </citation>
    <scope>NUCLEOTIDE SEQUENCE</scope>
    <source>
        <strain evidence="2">KACC 23698</strain>
    </source>
</reference>
<organism evidence="2">
    <name type="scientific">Alsobacter sp. KACC 23698</name>
    <dbReference type="NCBI Taxonomy" id="3149229"/>
    <lineage>
        <taxon>Bacteria</taxon>
        <taxon>Pseudomonadati</taxon>
        <taxon>Pseudomonadota</taxon>
        <taxon>Alphaproteobacteria</taxon>
        <taxon>Hyphomicrobiales</taxon>
        <taxon>Alsobacteraceae</taxon>
        <taxon>Alsobacter</taxon>
    </lineage>
</organism>
<name>A0AAU7JD42_9HYPH</name>
<sequence length="337" mass="35982">MTPFRTLRALAAASLLMAGASGAQAEVGQVRISKGFGILYLPLIVMEDQKLLESRAEKAGLGPLKVEWLTLDGGNVINDAMMTGALDFAGIGAPGFITLWSKAKGIPKVEVVGVSGMSSTSLWLNTNKASITGLKDFTSADKIAIPGIRTSLAAVVLEMMVAKEFGRENYGKLDPLTVGLAHPDGVAALIGGKTEITAHFTSPPFQYLEVKSPNIRRVANSVDYLGGITLDVTFAPKRFVDANPKTTQAFLDALDDANALIAADKRKAAEIFVRSSKVKVDVDEVLKMLEDPDTRFSTTPTGMMQFADFMQLSGTIKTKPAVWSEMFLPALQGRPGS</sequence>